<feature type="non-terminal residue" evidence="2">
    <location>
        <position position="1"/>
    </location>
</feature>
<feature type="compositionally biased region" description="Low complexity" evidence="1">
    <location>
        <begin position="171"/>
        <end position="193"/>
    </location>
</feature>
<dbReference type="Proteomes" id="UP000437017">
    <property type="component" value="Unassembled WGS sequence"/>
</dbReference>
<accession>A0A643BQZ0</accession>
<feature type="region of interest" description="Disordered" evidence="1">
    <location>
        <begin position="144"/>
        <end position="193"/>
    </location>
</feature>
<protein>
    <submittedName>
        <fullName evidence="2">Uncharacterized protein</fullName>
    </submittedName>
</protein>
<evidence type="ECO:0000313" key="3">
    <source>
        <dbReference type="Proteomes" id="UP000437017"/>
    </source>
</evidence>
<keyword evidence="3" id="KW-1185">Reference proteome</keyword>
<feature type="region of interest" description="Disordered" evidence="1">
    <location>
        <begin position="1"/>
        <end position="71"/>
    </location>
</feature>
<sequence length="193" mass="19827">GALGQGPGGSRTARPGLELGWTESRSKSGAEAEPQTTVDPGPEMGTGSQPRDRGAPWSPKEALDSGCRHKDGIALGSGWGLPFSSGPPCRACSPTCEAPAANTHRPPSVALAIPLRAGGRLTPAFRTSQKRGCGLGPVVRRTNCSARRGPHEGAGWGDRRLRRLPGDGRDPVGLPLGGALRRLPPRPLSSGAG</sequence>
<organism evidence="2 3">
    <name type="scientific">Balaenoptera physalus</name>
    <name type="common">Fin whale</name>
    <name type="synonym">Balaena physalus</name>
    <dbReference type="NCBI Taxonomy" id="9770"/>
    <lineage>
        <taxon>Eukaryota</taxon>
        <taxon>Metazoa</taxon>
        <taxon>Chordata</taxon>
        <taxon>Craniata</taxon>
        <taxon>Vertebrata</taxon>
        <taxon>Euteleostomi</taxon>
        <taxon>Mammalia</taxon>
        <taxon>Eutheria</taxon>
        <taxon>Laurasiatheria</taxon>
        <taxon>Artiodactyla</taxon>
        <taxon>Whippomorpha</taxon>
        <taxon>Cetacea</taxon>
        <taxon>Mysticeti</taxon>
        <taxon>Balaenopteridae</taxon>
        <taxon>Balaenoptera</taxon>
    </lineage>
</organism>
<proteinExistence type="predicted"/>
<gene>
    <name evidence="2" type="ORF">E2I00_019634</name>
</gene>
<name>A0A643BQZ0_BALPH</name>
<feature type="compositionally biased region" description="Basic and acidic residues" evidence="1">
    <location>
        <begin position="61"/>
        <end position="71"/>
    </location>
</feature>
<dbReference type="AlphaFoldDB" id="A0A643BQZ0"/>
<reference evidence="2 3" key="1">
    <citation type="journal article" date="2019" name="PLoS ONE">
        <title>Genomic analyses reveal an absence of contemporary introgressive admixture between fin whales and blue whales, despite known hybrids.</title>
        <authorList>
            <person name="Westbury M.V."/>
            <person name="Petersen B."/>
            <person name="Lorenzen E.D."/>
        </authorList>
    </citation>
    <scope>NUCLEOTIDE SEQUENCE [LARGE SCALE GENOMIC DNA]</scope>
    <source>
        <strain evidence="2">FinWhale-01</strain>
    </source>
</reference>
<evidence type="ECO:0000256" key="1">
    <source>
        <dbReference type="SAM" id="MobiDB-lite"/>
    </source>
</evidence>
<dbReference type="EMBL" id="SGJD01005683">
    <property type="protein sequence ID" value="KAB0390313.1"/>
    <property type="molecule type" value="Genomic_DNA"/>
</dbReference>
<comment type="caution">
    <text evidence="2">The sequence shown here is derived from an EMBL/GenBank/DDBJ whole genome shotgun (WGS) entry which is preliminary data.</text>
</comment>
<evidence type="ECO:0000313" key="2">
    <source>
        <dbReference type="EMBL" id="KAB0390313.1"/>
    </source>
</evidence>